<keyword evidence="2" id="KW-1185">Reference proteome</keyword>
<reference evidence="1" key="1">
    <citation type="submission" date="2021-07" db="EMBL/GenBank/DDBJ databases">
        <authorList>
            <person name="Durling M."/>
        </authorList>
    </citation>
    <scope>NUCLEOTIDE SEQUENCE</scope>
</reference>
<protein>
    <submittedName>
        <fullName evidence="1">Uncharacterized protein</fullName>
    </submittedName>
</protein>
<accession>A0A9N9Q4J2</accession>
<dbReference type="Proteomes" id="UP000701801">
    <property type="component" value="Unassembled WGS sequence"/>
</dbReference>
<dbReference type="AlphaFoldDB" id="A0A9N9Q4J2"/>
<evidence type="ECO:0000313" key="2">
    <source>
        <dbReference type="Proteomes" id="UP000701801"/>
    </source>
</evidence>
<dbReference type="EMBL" id="CAJVRM010000107">
    <property type="protein sequence ID" value="CAG8974507.1"/>
    <property type="molecule type" value="Genomic_DNA"/>
</dbReference>
<comment type="caution">
    <text evidence="1">The sequence shown here is derived from an EMBL/GenBank/DDBJ whole genome shotgun (WGS) entry which is preliminary data.</text>
</comment>
<proteinExistence type="predicted"/>
<sequence>MTIEFRRLDLYVVFRWAWSKSLDANLSRKCYSEVPWTKTRKATSVCMSRSRLIDGLLTTAGRCRSAPLKGKGWTHRVAGKPGRKWMAREVSVRIISEQMEQLYASLRRAWHLAPGTWTVALRDVIMIADYFRRE</sequence>
<evidence type="ECO:0000313" key="1">
    <source>
        <dbReference type="EMBL" id="CAG8974507.1"/>
    </source>
</evidence>
<gene>
    <name evidence="1" type="ORF">HYALB_00009042</name>
</gene>
<organism evidence="1 2">
    <name type="scientific">Hymenoscyphus albidus</name>
    <dbReference type="NCBI Taxonomy" id="595503"/>
    <lineage>
        <taxon>Eukaryota</taxon>
        <taxon>Fungi</taxon>
        <taxon>Dikarya</taxon>
        <taxon>Ascomycota</taxon>
        <taxon>Pezizomycotina</taxon>
        <taxon>Leotiomycetes</taxon>
        <taxon>Helotiales</taxon>
        <taxon>Helotiaceae</taxon>
        <taxon>Hymenoscyphus</taxon>
    </lineage>
</organism>
<name>A0A9N9Q4J2_9HELO</name>